<gene>
    <name evidence="2" type="ORF">Pc16g14300</name>
    <name evidence="2" type="ORF">PCH_Pc16g14300</name>
</gene>
<reference evidence="2 3" key="1">
    <citation type="journal article" date="2008" name="Nat. Biotechnol.">
        <title>Genome sequencing and analysis of the filamentous fungus Penicillium chrysogenum.</title>
        <authorList>
            <person name="van den Berg M.A."/>
            <person name="Albang R."/>
            <person name="Albermann K."/>
            <person name="Badger J.H."/>
            <person name="Daran J.-M."/>
            <person name="Driessen A.J.M."/>
            <person name="Garcia-Estrada C."/>
            <person name="Fedorova N.D."/>
            <person name="Harris D.M."/>
            <person name="Heijne W.H.M."/>
            <person name="Joardar V.S."/>
            <person name="Kiel J.A.K.W."/>
            <person name="Kovalchuk A."/>
            <person name="Martin J.F."/>
            <person name="Nierman W.C."/>
            <person name="Nijland J.G."/>
            <person name="Pronk J.T."/>
            <person name="Roubos J.A."/>
            <person name="van der Klei I.J."/>
            <person name="van Peij N.N.M.E."/>
            <person name="Veenhuis M."/>
            <person name="von Doehren H."/>
            <person name="Wagner C."/>
            <person name="Wortman J.R."/>
            <person name="Bovenberg R.A.L."/>
        </authorList>
    </citation>
    <scope>NUCLEOTIDE SEQUENCE [LARGE SCALE GENOMIC DNA]</scope>
    <source>
        <strain evidence="3">ATCC 28089 / DSM 1075 / NRRL 1951 / Wisconsin 54-1255</strain>
    </source>
</reference>
<keyword evidence="3" id="KW-1185">Reference proteome</keyword>
<evidence type="ECO:0000313" key="2">
    <source>
        <dbReference type="EMBL" id="CAP94100.1"/>
    </source>
</evidence>
<sequence>MTSSSVGQGKEISGADLGTGPLRRIHSSSDTRAPVNMLGIESCCSCSVYQARAEPFGAVGENELHVPSETIGTLRHMLGEQKDIMGSRGVSYDVAESLQQGPGLFSRVVFNGSADAIVFEGLDGQASPALRKHPRVEPVPIIILAGDSAFTFKAVEKANLGFRGRFPNQACPL</sequence>
<organism evidence="2 3">
    <name type="scientific">Penicillium rubens (strain ATCC 28089 / DSM 1075 / NRRL 1951 / Wisconsin 54-1255)</name>
    <name type="common">Penicillium chrysogenum</name>
    <dbReference type="NCBI Taxonomy" id="500485"/>
    <lineage>
        <taxon>Eukaryota</taxon>
        <taxon>Fungi</taxon>
        <taxon>Dikarya</taxon>
        <taxon>Ascomycota</taxon>
        <taxon>Pezizomycotina</taxon>
        <taxon>Eurotiomycetes</taxon>
        <taxon>Eurotiomycetidae</taxon>
        <taxon>Eurotiales</taxon>
        <taxon>Aspergillaceae</taxon>
        <taxon>Penicillium</taxon>
        <taxon>Penicillium chrysogenum species complex</taxon>
    </lineage>
</organism>
<proteinExistence type="predicted"/>
<evidence type="ECO:0000256" key="1">
    <source>
        <dbReference type="SAM" id="MobiDB-lite"/>
    </source>
</evidence>
<dbReference type="EMBL" id="AM920431">
    <property type="protein sequence ID" value="CAP94100.1"/>
    <property type="molecule type" value="Genomic_DNA"/>
</dbReference>
<name>B6H9X7_PENRW</name>
<dbReference type="VEuPathDB" id="FungiDB:PCH_Pc16g14300"/>
<dbReference type="Proteomes" id="UP000000724">
    <property type="component" value="Contig Pc00c16"/>
</dbReference>
<dbReference type="OrthoDB" id="10519997at2759"/>
<feature type="region of interest" description="Disordered" evidence="1">
    <location>
        <begin position="1"/>
        <end position="27"/>
    </location>
</feature>
<dbReference type="HOGENOM" id="CLU_1548114_0_0_1"/>
<protein>
    <submittedName>
        <fullName evidence="2">Uncharacterized protein</fullName>
    </submittedName>
</protein>
<dbReference type="AlphaFoldDB" id="B6H9X7"/>
<accession>B6H9X7</accession>
<evidence type="ECO:0000313" key="3">
    <source>
        <dbReference type="Proteomes" id="UP000000724"/>
    </source>
</evidence>